<evidence type="ECO:0000313" key="3">
    <source>
        <dbReference type="EMBL" id="OAJ55639.1"/>
    </source>
</evidence>
<comment type="caution">
    <text evidence="2">The sequence shown here is derived from an EMBL/GenBank/DDBJ whole genome shotgun (WGS) entry which is preliminary data.</text>
</comment>
<sequence>MDSVRRFALVDCAVETPSIYRELLQRVELAGARSQCLFTNQREASLAHVGPWLIDVPEIEATRELFSWLMLIESKYPAISWLVAKVDFETLFAHLESQIDLMLPDGSRGMHRFWDPRAWSRFQRVLTMEQRVAFMGPVLEWKVALKGKTHQISRVDAECNLLEEIIYVDADA</sequence>
<dbReference type="EMBL" id="LXJZ01000190">
    <property type="protein sequence ID" value="OAJ55639.1"/>
    <property type="molecule type" value="Genomic_DNA"/>
</dbReference>
<dbReference type="EMBL" id="LXKA01000343">
    <property type="protein sequence ID" value="OAJ55265.1"/>
    <property type="molecule type" value="Genomic_DNA"/>
</dbReference>
<proteinExistence type="predicted"/>
<evidence type="ECO:0000313" key="4">
    <source>
        <dbReference type="Proteomes" id="UP000077961"/>
    </source>
</evidence>
<evidence type="ECO:0000259" key="1">
    <source>
        <dbReference type="Pfam" id="PF13503"/>
    </source>
</evidence>
<keyword evidence="4" id="KW-1185">Reference proteome</keyword>
<dbReference type="Proteomes" id="UP000078116">
    <property type="component" value="Unassembled WGS sequence"/>
</dbReference>
<dbReference type="Proteomes" id="UP000077961">
    <property type="component" value="Unassembled WGS sequence"/>
</dbReference>
<name>A0A1A9N131_9BURK</name>
<protein>
    <recommendedName>
        <fullName evidence="1">DUF4123 domain-containing protein</fullName>
    </recommendedName>
</protein>
<feature type="domain" description="DUF4123" evidence="1">
    <location>
        <begin position="7"/>
        <end position="131"/>
    </location>
</feature>
<evidence type="ECO:0000313" key="5">
    <source>
        <dbReference type="Proteomes" id="UP000078116"/>
    </source>
</evidence>
<reference evidence="4 5" key="1">
    <citation type="submission" date="2016-04" db="EMBL/GenBank/DDBJ databases">
        <title>Reclassification of Paraburkholderia panaciterrae (Farh et al. 2015) Dobritsa &amp; Samadpour 2016 as a later homotypic synonym of Paraburkholderia ginsengiterrae (Farh et al. 2015) Dobritsa &amp; Samadpour 2016.</title>
        <authorList>
            <person name="Dobritsa A.P."/>
            <person name="Kutumbaka K."/>
            <person name="Samadpour M."/>
        </authorList>
    </citation>
    <scope>NUCLEOTIDE SEQUENCE [LARGE SCALE GENOMIC DNA]</scope>
    <source>
        <strain evidence="2 5">DCY85</strain>
        <strain evidence="3 4">DCY85-1</strain>
    </source>
</reference>
<dbReference type="Pfam" id="PF13503">
    <property type="entry name" value="DUF4123"/>
    <property type="match status" value="1"/>
</dbReference>
<dbReference type="InterPro" id="IPR025391">
    <property type="entry name" value="DUF4123"/>
</dbReference>
<evidence type="ECO:0000313" key="2">
    <source>
        <dbReference type="EMBL" id="OAJ55265.1"/>
    </source>
</evidence>
<gene>
    <name evidence="3" type="ORF">A6V36_34410</name>
    <name evidence="2" type="ORF">A6V37_33385</name>
</gene>
<organism evidence="2 5">
    <name type="scientific">Paraburkholderia ginsengiterrae</name>
    <dbReference type="NCBI Taxonomy" id="1462993"/>
    <lineage>
        <taxon>Bacteria</taxon>
        <taxon>Pseudomonadati</taxon>
        <taxon>Pseudomonadota</taxon>
        <taxon>Betaproteobacteria</taxon>
        <taxon>Burkholderiales</taxon>
        <taxon>Burkholderiaceae</taxon>
        <taxon>Paraburkholderia</taxon>
    </lineage>
</organism>
<accession>A0A1A9N131</accession>
<dbReference type="AlphaFoldDB" id="A0A1A9N131"/>
<dbReference type="STRING" id="1462993.A6V36_34410"/>
<dbReference type="OrthoDB" id="8969270at2"/>